<dbReference type="GO" id="GO:0005634">
    <property type="term" value="C:nucleus"/>
    <property type="evidence" value="ECO:0007669"/>
    <property type="project" value="Ensembl"/>
</dbReference>
<protein>
    <recommendedName>
        <fullName evidence="2">Galectin</fullName>
    </recommendedName>
</protein>
<evidence type="ECO:0000259" key="3">
    <source>
        <dbReference type="PROSITE" id="PS51304"/>
    </source>
</evidence>
<dbReference type="Gene3D" id="2.60.120.200">
    <property type="match status" value="2"/>
</dbReference>
<reference evidence="4 5" key="1">
    <citation type="journal article" date="2008" name="Nature">
        <title>Genome analysis of the platypus reveals unique signatures of evolution.</title>
        <authorList>
            <person name="Warren W.C."/>
            <person name="Hillier L.W."/>
            <person name="Marshall Graves J.A."/>
            <person name="Birney E."/>
            <person name="Ponting C.P."/>
            <person name="Grutzner F."/>
            <person name="Belov K."/>
            <person name="Miller W."/>
            <person name="Clarke L."/>
            <person name="Chinwalla A.T."/>
            <person name="Yang S.P."/>
            <person name="Heger A."/>
            <person name="Locke D.P."/>
            <person name="Miethke P."/>
            <person name="Waters P.D."/>
            <person name="Veyrunes F."/>
            <person name="Fulton L."/>
            <person name="Fulton B."/>
            <person name="Graves T."/>
            <person name="Wallis J."/>
            <person name="Puente X.S."/>
            <person name="Lopez-Otin C."/>
            <person name="Ordonez G.R."/>
            <person name="Eichler E.E."/>
            <person name="Chen L."/>
            <person name="Cheng Z."/>
            <person name="Deakin J.E."/>
            <person name="Alsop A."/>
            <person name="Thompson K."/>
            <person name="Kirby P."/>
            <person name="Papenfuss A.T."/>
            <person name="Wakefield M.J."/>
            <person name="Olender T."/>
            <person name="Lancet D."/>
            <person name="Huttley G.A."/>
            <person name="Smit A.F."/>
            <person name="Pask A."/>
            <person name="Temple-Smith P."/>
            <person name="Batzer M.A."/>
            <person name="Walker J.A."/>
            <person name="Konkel M.K."/>
            <person name="Harris R.S."/>
            <person name="Whittington C.M."/>
            <person name="Wong E.S."/>
            <person name="Gemmell N.J."/>
            <person name="Buschiazzo E."/>
            <person name="Vargas Jentzsch I.M."/>
            <person name="Merkel A."/>
            <person name="Schmitz J."/>
            <person name="Zemann A."/>
            <person name="Churakov G."/>
            <person name="Kriegs J.O."/>
            <person name="Brosius J."/>
            <person name="Murchison E.P."/>
            <person name="Sachidanandam R."/>
            <person name="Smith C."/>
            <person name="Hannon G.J."/>
            <person name="Tsend-Ayush E."/>
            <person name="McMillan D."/>
            <person name="Attenborough R."/>
            <person name="Rens W."/>
            <person name="Ferguson-Smith M."/>
            <person name="Lefevre C.M."/>
            <person name="Sharp J.A."/>
            <person name="Nicholas K.R."/>
            <person name="Ray D.A."/>
            <person name="Kube M."/>
            <person name="Reinhardt R."/>
            <person name="Pringle T.H."/>
            <person name="Taylor J."/>
            <person name="Jones R.C."/>
            <person name="Nixon B."/>
            <person name="Dacheux J.L."/>
            <person name="Niwa H."/>
            <person name="Sekita Y."/>
            <person name="Huang X."/>
            <person name="Stark A."/>
            <person name="Kheradpour P."/>
            <person name="Kellis M."/>
            <person name="Flicek P."/>
            <person name="Chen Y."/>
            <person name="Webber C."/>
            <person name="Hardison R."/>
            <person name="Nelson J."/>
            <person name="Hallsworth-Pepin K."/>
            <person name="Delehaunty K."/>
            <person name="Markovic C."/>
            <person name="Minx P."/>
            <person name="Feng Y."/>
            <person name="Kremitzki C."/>
            <person name="Mitreva M."/>
            <person name="Glasscock J."/>
            <person name="Wylie T."/>
            <person name="Wohldmann P."/>
            <person name="Thiru P."/>
            <person name="Nhan M.N."/>
            <person name="Pohl C.S."/>
            <person name="Smith S.M."/>
            <person name="Hou S."/>
            <person name="Nefedov M."/>
            <person name="de Jong P.J."/>
            <person name="Renfree M.B."/>
            <person name="Mardis E.R."/>
            <person name="Wilson R.K."/>
        </authorList>
    </citation>
    <scope>NUCLEOTIDE SEQUENCE [LARGE SCALE GENOMIC DNA]</scope>
    <source>
        <strain evidence="4 5">Glennie</strain>
    </source>
</reference>
<reference evidence="4" key="2">
    <citation type="submission" date="2025-08" db="UniProtKB">
        <authorList>
            <consortium name="Ensembl"/>
        </authorList>
    </citation>
    <scope>IDENTIFICATION</scope>
    <source>
        <strain evidence="4">Glennie</strain>
    </source>
</reference>
<dbReference type="FunCoup" id="F6T3U8">
    <property type="interactions" value="12"/>
</dbReference>
<dbReference type="SMART" id="SM00276">
    <property type="entry name" value="GLECT"/>
    <property type="match status" value="1"/>
</dbReference>
<feature type="domain" description="Galectin" evidence="3">
    <location>
        <begin position="184"/>
        <end position="308"/>
    </location>
</feature>
<dbReference type="SMART" id="SM00908">
    <property type="entry name" value="Gal-bind_lectin"/>
    <property type="match status" value="2"/>
</dbReference>
<dbReference type="Proteomes" id="UP000002279">
    <property type="component" value="Chromosome 3"/>
</dbReference>
<name>F6T3U8_ORNAN</name>
<dbReference type="InterPro" id="IPR044156">
    <property type="entry name" value="Galectin-like"/>
</dbReference>
<dbReference type="CTD" id="85329"/>
<evidence type="ECO:0000256" key="2">
    <source>
        <dbReference type="RuleBase" id="RU102079"/>
    </source>
</evidence>
<keyword evidence="5" id="KW-1185">Reference proteome</keyword>
<organism evidence="4 5">
    <name type="scientific">Ornithorhynchus anatinus</name>
    <name type="common">Duckbill platypus</name>
    <dbReference type="NCBI Taxonomy" id="9258"/>
    <lineage>
        <taxon>Eukaryota</taxon>
        <taxon>Metazoa</taxon>
        <taxon>Chordata</taxon>
        <taxon>Craniata</taxon>
        <taxon>Vertebrata</taxon>
        <taxon>Euteleostomi</taxon>
        <taxon>Mammalia</taxon>
        <taxon>Monotremata</taxon>
        <taxon>Ornithorhynchidae</taxon>
        <taxon>Ornithorhynchus</taxon>
    </lineage>
</organism>
<reference evidence="4" key="3">
    <citation type="submission" date="2025-09" db="UniProtKB">
        <authorList>
            <consortium name="Ensembl"/>
        </authorList>
    </citation>
    <scope>IDENTIFICATION</scope>
    <source>
        <strain evidence="4">Glennie</strain>
    </source>
</reference>
<sequence>MDTLQDSFILQPPVFHPVIPYVTTIFGGLYAGKMVMVQGAVPHEADRFQIDFQCGCSLWPRPDIAIHFNPRFHTSKPHVVCNTLHGGQWLQEARWPGLGLQRGASFLLLFLFEREEVKVSVNGQHFLHYTYRLPLPHVDTLGIFGDIMVKAVGFLNSNPFVASRPDYPIGHPLLLKNPRLQVPFSCLLPHGLGSGQVIIVRGLVCQEPKEFTLSLQADTVHDPVGLRADFRDRTLAWTAQRGQEKRLGPPFLFHPQRFFEVLLLAEEGRCRLAMNGIALGEFNPGSLGLQQPLELQIRGSVELYSVQC</sequence>
<dbReference type="GeneID" id="100088655"/>
<accession>F6T3U8</accession>
<dbReference type="SUPFAM" id="SSF49899">
    <property type="entry name" value="Concanavalin A-like lectins/glucanases"/>
    <property type="match status" value="2"/>
</dbReference>
<dbReference type="PROSITE" id="PS51304">
    <property type="entry name" value="GALECTIN"/>
    <property type="match status" value="2"/>
</dbReference>
<proteinExistence type="predicted"/>
<dbReference type="GO" id="GO:0097193">
    <property type="term" value="P:intrinsic apoptotic signaling pathway"/>
    <property type="evidence" value="ECO:0000318"/>
    <property type="project" value="GO_Central"/>
</dbReference>
<evidence type="ECO:0000256" key="1">
    <source>
        <dbReference type="ARBA" id="ARBA00022734"/>
    </source>
</evidence>
<dbReference type="GO" id="GO:0005739">
    <property type="term" value="C:mitochondrion"/>
    <property type="evidence" value="ECO:0007669"/>
    <property type="project" value="Ensembl"/>
</dbReference>
<dbReference type="Ensembl" id="ENSOANT00000006455.2">
    <property type="protein sequence ID" value="ENSOANP00000006453.2"/>
    <property type="gene ID" value="ENSOANG00000004064.2"/>
</dbReference>
<keyword evidence="1 2" id="KW-0430">Lectin</keyword>
<dbReference type="Pfam" id="PF00337">
    <property type="entry name" value="Gal-bind_lectin"/>
    <property type="match status" value="2"/>
</dbReference>
<dbReference type="InParanoid" id="F6T3U8"/>
<dbReference type="AlphaFoldDB" id="F6T3U8"/>
<dbReference type="FunFam" id="2.60.120.200:FF:000115">
    <property type="entry name" value="Galectin"/>
    <property type="match status" value="1"/>
</dbReference>
<dbReference type="OMA" id="YPTGHPF"/>
<dbReference type="InterPro" id="IPR013320">
    <property type="entry name" value="ConA-like_dom_sf"/>
</dbReference>
<dbReference type="Bgee" id="ENSOANG00000004064">
    <property type="expression patterns" value="Expressed in ovary and 2 other cell types or tissues"/>
</dbReference>
<evidence type="ECO:0000313" key="5">
    <source>
        <dbReference type="Proteomes" id="UP000002279"/>
    </source>
</evidence>
<dbReference type="CDD" id="cd00070">
    <property type="entry name" value="GLECT"/>
    <property type="match status" value="1"/>
</dbReference>
<dbReference type="GeneTree" id="ENSGT00940000161499"/>
<evidence type="ECO:0000313" key="4">
    <source>
        <dbReference type="Ensembl" id="ENSOANP00000006453.2"/>
    </source>
</evidence>
<feature type="domain" description="Galectin" evidence="3">
    <location>
        <begin position="21"/>
        <end position="155"/>
    </location>
</feature>
<dbReference type="InterPro" id="IPR001079">
    <property type="entry name" value="Galectin_CRD"/>
</dbReference>
<dbReference type="GO" id="GO:0005737">
    <property type="term" value="C:cytoplasm"/>
    <property type="evidence" value="ECO:0000318"/>
    <property type="project" value="GO_Central"/>
</dbReference>
<dbReference type="PANTHER" id="PTHR11346">
    <property type="entry name" value="GALECTIN"/>
    <property type="match status" value="1"/>
</dbReference>
<gene>
    <name evidence="4" type="primary">LGALS12</name>
</gene>
<dbReference type="GO" id="GO:0030395">
    <property type="term" value="F:lactose binding"/>
    <property type="evidence" value="ECO:0000318"/>
    <property type="project" value="GO_Central"/>
</dbReference>
<dbReference type="HOGENOM" id="CLU_037794_1_0_1"/>
<dbReference type="RefSeq" id="XP_028915372.1">
    <property type="nucleotide sequence ID" value="XM_029059539.2"/>
</dbReference>
<dbReference type="PANTHER" id="PTHR11346:SF111">
    <property type="entry name" value="GALECTIN-12"/>
    <property type="match status" value="1"/>
</dbReference>